<evidence type="ECO:0000256" key="4">
    <source>
        <dbReference type="ARBA" id="ARBA00022989"/>
    </source>
</evidence>
<comment type="caution">
    <text evidence="8">The sequence shown here is derived from an EMBL/GenBank/DDBJ whole genome shotgun (WGS) entry which is preliminary data.</text>
</comment>
<evidence type="ECO:0008006" key="10">
    <source>
        <dbReference type="Google" id="ProtNLM"/>
    </source>
</evidence>
<evidence type="ECO:0000313" key="8">
    <source>
        <dbReference type="EMBL" id="MBP2033538.1"/>
    </source>
</evidence>
<keyword evidence="5 6" id="KW-0472">Membrane</keyword>
<keyword evidence="9" id="KW-1185">Reference proteome</keyword>
<gene>
    <name evidence="8" type="ORF">J2Z42_002241</name>
</gene>
<dbReference type="EMBL" id="JAGGLM010000016">
    <property type="protein sequence ID" value="MBP2033538.1"/>
    <property type="molecule type" value="Genomic_DNA"/>
</dbReference>
<dbReference type="Gene3D" id="2.60.120.260">
    <property type="entry name" value="Galactose-binding domain-like"/>
    <property type="match status" value="2"/>
</dbReference>
<keyword evidence="7" id="KW-0732">Signal</keyword>
<evidence type="ECO:0000256" key="6">
    <source>
        <dbReference type="SAM" id="Phobius"/>
    </source>
</evidence>
<dbReference type="Proteomes" id="UP001519307">
    <property type="component" value="Unassembled WGS sequence"/>
</dbReference>
<dbReference type="PANTHER" id="PTHR39083">
    <property type="entry name" value="CYCLIC DI-GMP-BINDING PROTEIN"/>
    <property type="match status" value="1"/>
</dbReference>
<feature type="transmembrane region" description="Helical" evidence="6">
    <location>
        <begin position="669"/>
        <end position="689"/>
    </location>
</feature>
<reference evidence="8 9" key="1">
    <citation type="submission" date="2021-03" db="EMBL/GenBank/DDBJ databases">
        <title>Genomic Encyclopedia of Type Strains, Phase IV (KMG-IV): sequencing the most valuable type-strain genomes for metagenomic binning, comparative biology and taxonomic classification.</title>
        <authorList>
            <person name="Goeker M."/>
        </authorList>
    </citation>
    <scope>NUCLEOTIDE SEQUENCE [LARGE SCALE GENOMIC DNA]</scope>
    <source>
        <strain evidence="8 9">DSM 28783</strain>
    </source>
</reference>
<feature type="signal peptide" evidence="7">
    <location>
        <begin position="1"/>
        <end position="26"/>
    </location>
</feature>
<name>A0ABS4KTZ9_9CLOT</name>
<comment type="subcellular location">
    <subcellularLocation>
        <location evidence="1">Cell membrane</location>
        <topology evidence="1">Single-pass membrane protein</topology>
    </subcellularLocation>
</comment>
<dbReference type="Pfam" id="PF03170">
    <property type="entry name" value="BcsB"/>
    <property type="match status" value="1"/>
</dbReference>
<dbReference type="RefSeq" id="WP_209702803.1">
    <property type="nucleotide sequence ID" value="NZ_JAGGLM010000016.1"/>
</dbReference>
<evidence type="ECO:0000256" key="1">
    <source>
        <dbReference type="ARBA" id="ARBA00004162"/>
    </source>
</evidence>
<keyword evidence="3 6" id="KW-0812">Transmembrane</keyword>
<proteinExistence type="predicted"/>
<accession>A0ABS4KTZ9</accession>
<sequence length="715" mass="80027">MNKKCFFIILASLIISFMFLNKNVSAAASNSAAAHSYDIQLFSENQNFNMPKSAASYFLNIPKDAVLNNDCYVTIHYAISNTLISNLSNISLSVNGVPIDTEWICNIQKTSPNYWKVSIPIDKLKVGAINEIRIESDHRSIIGDCADIDNPGNWVTIYNDSKIHISDKSLYSPTLSDFYSSYFEDFGSKQYLTSNFVLPKVKNNDLISDLLKLSSSIGSLYSDRNLINYNVGDNLNQQSTANSILIAPIDKLKENKNLNQNQGFLSISNKSQENPYYNTVISGENQEGINKAANFICNNSLLKQIKDNSLTVDSKVSSKYNKFIQNKKGLYRFSDWGYSDVNLAGAFHQRTSFSFVQPNGVQAGSGSYINLKFKHSKILLSDRSLLTIYIDGKVINNSKLSDSNAEDGSLKVQIPDSALKKPVIKVDIEVYNYIGKIDCSKDYYDSAWTYINSNSEVCLVPGRLIIQPSLDNFPYFNTYNENKQPKILMSFSKNINNDDLDTAAIIASRAGQNSKEVFDFDVLNGDSEPTRKQKDEDMIFIGSFNNIKLPDKIKNSIPIVPLGNNKFRIKDGIQVVPETLKNKTVVQVVRSPWNFYKRVYVITYDNSSNLKALKSVLSDTDNLKKIEGQVSVIDNKKGVNNISVSDSEDNKVPVTFSSAIQVIEDKSGFPWWALLIALILAGICIAAVIKLRKKSNQFEDAGDKMKKSQGFDKKN</sequence>
<dbReference type="PANTHER" id="PTHR39083:SF1">
    <property type="entry name" value="CYCLIC DI-GMP-BINDING PROTEIN"/>
    <property type="match status" value="1"/>
</dbReference>
<keyword evidence="4 6" id="KW-1133">Transmembrane helix</keyword>
<evidence type="ECO:0000256" key="7">
    <source>
        <dbReference type="SAM" id="SignalP"/>
    </source>
</evidence>
<feature type="chain" id="PRO_5046782917" description="Cellulose synthase" evidence="7">
    <location>
        <begin position="27"/>
        <end position="715"/>
    </location>
</feature>
<evidence type="ECO:0000256" key="5">
    <source>
        <dbReference type="ARBA" id="ARBA00023136"/>
    </source>
</evidence>
<evidence type="ECO:0000313" key="9">
    <source>
        <dbReference type="Proteomes" id="UP001519307"/>
    </source>
</evidence>
<evidence type="ECO:0000256" key="3">
    <source>
        <dbReference type="ARBA" id="ARBA00022692"/>
    </source>
</evidence>
<protein>
    <recommendedName>
        <fullName evidence="10">Cellulose synthase</fullName>
    </recommendedName>
</protein>
<evidence type="ECO:0000256" key="2">
    <source>
        <dbReference type="ARBA" id="ARBA00022475"/>
    </source>
</evidence>
<dbReference type="InterPro" id="IPR018513">
    <property type="entry name" value="Cell_synthase_bac"/>
</dbReference>
<keyword evidence="2" id="KW-1003">Cell membrane</keyword>
<organism evidence="8 9">
    <name type="scientific">Clostridium algifaecis</name>
    <dbReference type="NCBI Taxonomy" id="1472040"/>
    <lineage>
        <taxon>Bacteria</taxon>
        <taxon>Bacillati</taxon>
        <taxon>Bacillota</taxon>
        <taxon>Clostridia</taxon>
        <taxon>Eubacteriales</taxon>
        <taxon>Clostridiaceae</taxon>
        <taxon>Clostridium</taxon>
    </lineage>
</organism>